<feature type="transmembrane region" description="Helical" evidence="7">
    <location>
        <begin position="224"/>
        <end position="243"/>
    </location>
</feature>
<feature type="transmembrane region" description="Helical" evidence="7">
    <location>
        <begin position="103"/>
        <end position="124"/>
    </location>
</feature>
<dbReference type="AlphaFoldDB" id="A0A9D1I2U1"/>
<dbReference type="InterPro" id="IPR020846">
    <property type="entry name" value="MFS_dom"/>
</dbReference>
<evidence type="ECO:0000256" key="5">
    <source>
        <dbReference type="ARBA" id="ARBA00022989"/>
    </source>
</evidence>
<feature type="transmembrane region" description="Helical" evidence="7">
    <location>
        <begin position="78"/>
        <end position="97"/>
    </location>
</feature>
<evidence type="ECO:0000259" key="8">
    <source>
        <dbReference type="PROSITE" id="PS50850"/>
    </source>
</evidence>
<sequence length="466" mass="49802">MSTVTDKQNGAVLRAAMITAFITTFMGSSLNMSIPAIETEFQVSGALVGWVVTSYTIAVAALSVPFGRISDITGRRRIFLTGVVCFGAASLVCMFSPDILVMMILRVLQGAAAAMIFATNNAILISVYPASQRGRVLGLSTAATYVGLSAGPVAGGFLNHYVGWRSIFAAAFVVSAAAFLASRRHIPNDRQPEDSISFDISGNILYICAIGMSLYGLSNLSEGIWAWAAFAAGIGAGAGFFLYEKGRKQPLIRVEMFREDIAFSFSNLAALLNYGATFAISYLMSIYLQVVMGFTSQDAGLILICMPLIQAVFSPVMGKLSDKVRPHKIATAGMMICVAALAMFSFIDEDTGLWFAVSALMTAGFGFAVFSAPNTNAIMERVREEDYGIANSIVATMRTYGQSASMGIVSVVMGMILGDLPMEEAQIPDLILTVRTSFYVFIVLCVMAVFLSAFRGKCGGGMREDV</sequence>
<feature type="transmembrane region" description="Helical" evidence="7">
    <location>
        <begin position="264"/>
        <end position="287"/>
    </location>
</feature>
<evidence type="ECO:0000256" key="2">
    <source>
        <dbReference type="ARBA" id="ARBA00022448"/>
    </source>
</evidence>
<feature type="transmembrane region" description="Helical" evidence="7">
    <location>
        <begin position="393"/>
        <end position="417"/>
    </location>
</feature>
<dbReference type="EMBL" id="DVMO01000035">
    <property type="protein sequence ID" value="HIU27154.1"/>
    <property type="molecule type" value="Genomic_DNA"/>
</dbReference>
<feature type="transmembrane region" description="Helical" evidence="7">
    <location>
        <begin position="12"/>
        <end position="34"/>
    </location>
</feature>
<evidence type="ECO:0000313" key="10">
    <source>
        <dbReference type="Proteomes" id="UP000824091"/>
    </source>
</evidence>
<feature type="transmembrane region" description="Helical" evidence="7">
    <location>
        <begin position="299"/>
        <end position="317"/>
    </location>
</feature>
<accession>A0A9D1I2U1</accession>
<keyword evidence="3" id="KW-1003">Cell membrane</keyword>
<dbReference type="Gene3D" id="1.20.1720.10">
    <property type="entry name" value="Multidrug resistance protein D"/>
    <property type="match status" value="1"/>
</dbReference>
<dbReference type="PANTHER" id="PTHR42718:SF46">
    <property type="entry name" value="BLR6921 PROTEIN"/>
    <property type="match status" value="1"/>
</dbReference>
<evidence type="ECO:0000256" key="1">
    <source>
        <dbReference type="ARBA" id="ARBA00004651"/>
    </source>
</evidence>
<dbReference type="Gene3D" id="1.20.1250.20">
    <property type="entry name" value="MFS general substrate transporter like domains"/>
    <property type="match status" value="1"/>
</dbReference>
<feature type="transmembrane region" description="Helical" evidence="7">
    <location>
        <begin position="353"/>
        <end position="372"/>
    </location>
</feature>
<evidence type="ECO:0000256" key="6">
    <source>
        <dbReference type="ARBA" id="ARBA00023136"/>
    </source>
</evidence>
<feature type="transmembrane region" description="Helical" evidence="7">
    <location>
        <begin position="136"/>
        <end position="155"/>
    </location>
</feature>
<evidence type="ECO:0000256" key="4">
    <source>
        <dbReference type="ARBA" id="ARBA00022692"/>
    </source>
</evidence>
<keyword evidence="2" id="KW-0813">Transport</keyword>
<comment type="caution">
    <text evidence="9">The sequence shown here is derived from an EMBL/GenBank/DDBJ whole genome shotgun (WGS) entry which is preliminary data.</text>
</comment>
<organism evidence="9 10">
    <name type="scientific">Candidatus Fimisoma avicola</name>
    <dbReference type="NCBI Taxonomy" id="2840826"/>
    <lineage>
        <taxon>Bacteria</taxon>
        <taxon>Bacillati</taxon>
        <taxon>Bacillota</taxon>
        <taxon>Clostridia</taxon>
        <taxon>Eubacteriales</taxon>
        <taxon>Candidatus Fimisoma</taxon>
    </lineage>
</organism>
<protein>
    <submittedName>
        <fullName evidence="9">MFS transporter</fullName>
    </submittedName>
</protein>
<comment type="subcellular location">
    <subcellularLocation>
        <location evidence="1">Cell membrane</location>
        <topology evidence="1">Multi-pass membrane protein</topology>
    </subcellularLocation>
</comment>
<dbReference type="Pfam" id="PF07690">
    <property type="entry name" value="MFS_1"/>
    <property type="match status" value="1"/>
</dbReference>
<proteinExistence type="predicted"/>
<dbReference type="InterPro" id="IPR011701">
    <property type="entry name" value="MFS"/>
</dbReference>
<dbReference type="InterPro" id="IPR036259">
    <property type="entry name" value="MFS_trans_sf"/>
</dbReference>
<keyword evidence="5 7" id="KW-1133">Transmembrane helix</keyword>
<dbReference type="SUPFAM" id="SSF103473">
    <property type="entry name" value="MFS general substrate transporter"/>
    <property type="match status" value="1"/>
</dbReference>
<feature type="transmembrane region" description="Helical" evidence="7">
    <location>
        <begin position="200"/>
        <end position="218"/>
    </location>
</feature>
<dbReference type="Proteomes" id="UP000824091">
    <property type="component" value="Unassembled WGS sequence"/>
</dbReference>
<dbReference type="GO" id="GO:0022857">
    <property type="term" value="F:transmembrane transporter activity"/>
    <property type="evidence" value="ECO:0007669"/>
    <property type="project" value="InterPro"/>
</dbReference>
<dbReference type="GO" id="GO:0005886">
    <property type="term" value="C:plasma membrane"/>
    <property type="evidence" value="ECO:0007669"/>
    <property type="project" value="UniProtKB-SubCell"/>
</dbReference>
<keyword evidence="4 7" id="KW-0812">Transmembrane</keyword>
<dbReference type="PANTHER" id="PTHR42718">
    <property type="entry name" value="MAJOR FACILITATOR SUPERFAMILY MULTIDRUG TRANSPORTER MFSC"/>
    <property type="match status" value="1"/>
</dbReference>
<reference evidence="9" key="1">
    <citation type="submission" date="2020-10" db="EMBL/GenBank/DDBJ databases">
        <authorList>
            <person name="Gilroy R."/>
        </authorList>
    </citation>
    <scope>NUCLEOTIDE SEQUENCE</scope>
    <source>
        <strain evidence="9">11300</strain>
    </source>
</reference>
<feature type="domain" description="Major facilitator superfamily (MFS) profile" evidence="8">
    <location>
        <begin position="12"/>
        <end position="460"/>
    </location>
</feature>
<feature type="transmembrane region" description="Helical" evidence="7">
    <location>
        <begin position="161"/>
        <end position="180"/>
    </location>
</feature>
<feature type="transmembrane region" description="Helical" evidence="7">
    <location>
        <begin position="437"/>
        <end position="454"/>
    </location>
</feature>
<gene>
    <name evidence="9" type="ORF">IAD16_02080</name>
</gene>
<evidence type="ECO:0000256" key="7">
    <source>
        <dbReference type="SAM" id="Phobius"/>
    </source>
</evidence>
<keyword evidence="6 7" id="KW-0472">Membrane</keyword>
<evidence type="ECO:0000313" key="9">
    <source>
        <dbReference type="EMBL" id="HIU27154.1"/>
    </source>
</evidence>
<evidence type="ECO:0000256" key="3">
    <source>
        <dbReference type="ARBA" id="ARBA00022475"/>
    </source>
</evidence>
<feature type="transmembrane region" description="Helical" evidence="7">
    <location>
        <begin position="46"/>
        <end position="66"/>
    </location>
</feature>
<feature type="transmembrane region" description="Helical" evidence="7">
    <location>
        <begin position="329"/>
        <end position="347"/>
    </location>
</feature>
<dbReference type="PROSITE" id="PS50850">
    <property type="entry name" value="MFS"/>
    <property type="match status" value="1"/>
</dbReference>
<reference evidence="9" key="2">
    <citation type="journal article" date="2021" name="PeerJ">
        <title>Extensive microbial diversity within the chicken gut microbiome revealed by metagenomics and culture.</title>
        <authorList>
            <person name="Gilroy R."/>
            <person name="Ravi A."/>
            <person name="Getino M."/>
            <person name="Pursley I."/>
            <person name="Horton D.L."/>
            <person name="Alikhan N.F."/>
            <person name="Baker D."/>
            <person name="Gharbi K."/>
            <person name="Hall N."/>
            <person name="Watson M."/>
            <person name="Adriaenssens E.M."/>
            <person name="Foster-Nyarko E."/>
            <person name="Jarju S."/>
            <person name="Secka A."/>
            <person name="Antonio M."/>
            <person name="Oren A."/>
            <person name="Chaudhuri R.R."/>
            <person name="La Ragione R."/>
            <person name="Hildebrand F."/>
            <person name="Pallen M.J."/>
        </authorList>
    </citation>
    <scope>NUCLEOTIDE SEQUENCE</scope>
    <source>
        <strain evidence="9">11300</strain>
    </source>
</reference>
<name>A0A9D1I2U1_9FIRM</name>
<dbReference type="CDD" id="cd17321">
    <property type="entry name" value="MFS_MMR_MDR_like"/>
    <property type="match status" value="1"/>
</dbReference>